<protein>
    <submittedName>
        <fullName evidence="3">Uncharacterized protein</fullName>
    </submittedName>
</protein>
<keyword evidence="2" id="KW-1133">Transmembrane helix</keyword>
<keyword evidence="2" id="KW-0472">Membrane</keyword>
<feature type="compositionally biased region" description="Basic and acidic residues" evidence="1">
    <location>
        <begin position="169"/>
        <end position="184"/>
    </location>
</feature>
<gene>
    <name evidence="3" type="ORF">GSLYS_00002009001</name>
</gene>
<name>A0AAV2H2D4_LYMST</name>
<reference evidence="3 4" key="1">
    <citation type="submission" date="2024-04" db="EMBL/GenBank/DDBJ databases">
        <authorList>
            <consortium name="Genoscope - CEA"/>
            <person name="William W."/>
        </authorList>
    </citation>
    <scope>NUCLEOTIDE SEQUENCE [LARGE SCALE GENOMIC DNA]</scope>
</reference>
<keyword evidence="2" id="KW-0812">Transmembrane</keyword>
<feature type="transmembrane region" description="Helical" evidence="2">
    <location>
        <begin position="122"/>
        <end position="142"/>
    </location>
</feature>
<evidence type="ECO:0000313" key="4">
    <source>
        <dbReference type="Proteomes" id="UP001497497"/>
    </source>
</evidence>
<evidence type="ECO:0000256" key="1">
    <source>
        <dbReference type="SAM" id="MobiDB-lite"/>
    </source>
</evidence>
<evidence type="ECO:0000313" key="3">
    <source>
        <dbReference type="EMBL" id="CAL1527839.1"/>
    </source>
</evidence>
<proteinExistence type="predicted"/>
<comment type="caution">
    <text evidence="3">The sequence shown here is derived from an EMBL/GenBank/DDBJ whole genome shotgun (WGS) entry which is preliminary data.</text>
</comment>
<accession>A0AAV2H2D4</accession>
<sequence length="197" mass="22158">MRHDSCSLACQAKFNSSVLSGQKPCAVSDVTTHKPIQELSCPDDRPNYWPPGICCRDDEFGQDGRCVSCFPDDIGENDLLSWCQTLGRTNTTRMPRSTCRFACNARFEPSQLLVINDTVDGWMVAFIITAILCAGLLAVICLQDNFSNKTKTEKNEQEVGTNDHMTPPIDRRMQRSLSHEERSRSLLSLREISTHEN</sequence>
<dbReference type="Proteomes" id="UP001497497">
    <property type="component" value="Unassembled WGS sequence"/>
</dbReference>
<evidence type="ECO:0000256" key="2">
    <source>
        <dbReference type="SAM" id="Phobius"/>
    </source>
</evidence>
<organism evidence="3 4">
    <name type="scientific">Lymnaea stagnalis</name>
    <name type="common">Great pond snail</name>
    <name type="synonym">Helix stagnalis</name>
    <dbReference type="NCBI Taxonomy" id="6523"/>
    <lineage>
        <taxon>Eukaryota</taxon>
        <taxon>Metazoa</taxon>
        <taxon>Spiralia</taxon>
        <taxon>Lophotrochozoa</taxon>
        <taxon>Mollusca</taxon>
        <taxon>Gastropoda</taxon>
        <taxon>Heterobranchia</taxon>
        <taxon>Euthyneura</taxon>
        <taxon>Panpulmonata</taxon>
        <taxon>Hygrophila</taxon>
        <taxon>Lymnaeoidea</taxon>
        <taxon>Lymnaeidae</taxon>
        <taxon>Lymnaea</taxon>
    </lineage>
</organism>
<dbReference type="AlphaFoldDB" id="A0AAV2H2D4"/>
<feature type="region of interest" description="Disordered" evidence="1">
    <location>
        <begin position="151"/>
        <end position="197"/>
    </location>
</feature>
<keyword evidence="4" id="KW-1185">Reference proteome</keyword>
<dbReference type="EMBL" id="CAXITT010000023">
    <property type="protein sequence ID" value="CAL1527839.1"/>
    <property type="molecule type" value="Genomic_DNA"/>
</dbReference>